<evidence type="ECO:0000256" key="4">
    <source>
        <dbReference type="ARBA" id="ARBA00022553"/>
    </source>
</evidence>
<dbReference type="Gene3D" id="3.40.50.1820">
    <property type="entry name" value="alpha/beta hydrolase"/>
    <property type="match status" value="1"/>
</dbReference>
<dbReference type="InterPro" id="IPR029058">
    <property type="entry name" value="AB_hydrolase_fold"/>
</dbReference>
<evidence type="ECO:0000256" key="3">
    <source>
        <dbReference type="ARBA" id="ARBA00022450"/>
    </source>
</evidence>
<dbReference type="Gene3D" id="3.30.559.30">
    <property type="entry name" value="Nonribosomal peptide synthetase, condensation domain"/>
    <property type="match status" value="2"/>
</dbReference>
<dbReference type="Gene3D" id="2.30.38.10">
    <property type="entry name" value="Luciferase, Domain 3"/>
    <property type="match status" value="1"/>
</dbReference>
<dbReference type="SUPFAM" id="SSF47336">
    <property type="entry name" value="ACP-like"/>
    <property type="match status" value="2"/>
</dbReference>
<dbReference type="FunFam" id="3.40.50.980:FF:000001">
    <property type="entry name" value="Non-ribosomal peptide synthetase"/>
    <property type="match status" value="2"/>
</dbReference>
<dbReference type="CDD" id="cd05930">
    <property type="entry name" value="A_NRPS"/>
    <property type="match status" value="2"/>
</dbReference>
<dbReference type="NCBIfam" id="NF003417">
    <property type="entry name" value="PRK04813.1"/>
    <property type="match status" value="2"/>
</dbReference>
<accession>A0A433WQ17</accession>
<comment type="caution">
    <text evidence="5">The sequence shown here is derived from an EMBL/GenBank/DDBJ whole genome shotgun (WGS) entry which is preliminary data.</text>
</comment>
<keyword evidence="6" id="KW-1185">Reference proteome</keyword>
<dbReference type="Gene3D" id="3.40.50.12780">
    <property type="entry name" value="N-terminal domain of ligase-like"/>
    <property type="match status" value="1"/>
</dbReference>
<dbReference type="GO" id="GO:0005829">
    <property type="term" value="C:cytosol"/>
    <property type="evidence" value="ECO:0007669"/>
    <property type="project" value="TreeGrafter"/>
</dbReference>
<dbReference type="GO" id="GO:0031177">
    <property type="term" value="F:phosphopantetheine binding"/>
    <property type="evidence" value="ECO:0007669"/>
    <property type="project" value="TreeGrafter"/>
</dbReference>
<dbReference type="InterPro" id="IPR009081">
    <property type="entry name" value="PP-bd_ACP"/>
</dbReference>
<dbReference type="PROSITE" id="PS50075">
    <property type="entry name" value="CARRIER"/>
    <property type="match status" value="2"/>
</dbReference>
<dbReference type="SUPFAM" id="SSF56801">
    <property type="entry name" value="Acetyl-CoA synthetase-like"/>
    <property type="match status" value="2"/>
</dbReference>
<dbReference type="Gene3D" id="3.30.559.10">
    <property type="entry name" value="Chloramphenicol acetyltransferase-like domain"/>
    <property type="match status" value="2"/>
</dbReference>
<dbReference type="InterPro" id="IPR042099">
    <property type="entry name" value="ANL_N_sf"/>
</dbReference>
<dbReference type="SUPFAM" id="SSF52777">
    <property type="entry name" value="CoA-dependent acyltransferases"/>
    <property type="match status" value="4"/>
</dbReference>
<comment type="similarity">
    <text evidence="2">Belongs to the ATP-dependent AMP-binding enzyme family.</text>
</comment>
<dbReference type="GO" id="GO:0003824">
    <property type="term" value="F:catalytic activity"/>
    <property type="evidence" value="ECO:0007669"/>
    <property type="project" value="InterPro"/>
</dbReference>
<keyword evidence="3" id="KW-0596">Phosphopantetheine</keyword>
<dbReference type="Proteomes" id="UP000281028">
    <property type="component" value="Unassembled WGS sequence"/>
</dbReference>
<dbReference type="FunFam" id="1.10.1200.10:FF:000005">
    <property type="entry name" value="Nonribosomal peptide synthetase 1"/>
    <property type="match status" value="2"/>
</dbReference>
<dbReference type="Gene3D" id="3.40.50.980">
    <property type="match status" value="2"/>
</dbReference>
<evidence type="ECO:0000313" key="6">
    <source>
        <dbReference type="Proteomes" id="UP000281028"/>
    </source>
</evidence>
<dbReference type="GO" id="GO:0044550">
    <property type="term" value="P:secondary metabolite biosynthetic process"/>
    <property type="evidence" value="ECO:0007669"/>
    <property type="project" value="UniProtKB-ARBA"/>
</dbReference>
<dbReference type="OrthoDB" id="599826at2"/>
<evidence type="ECO:0000256" key="2">
    <source>
        <dbReference type="ARBA" id="ARBA00006432"/>
    </source>
</evidence>
<dbReference type="InterPro" id="IPR020845">
    <property type="entry name" value="AMP-binding_CS"/>
</dbReference>
<dbReference type="InterPro" id="IPR036736">
    <property type="entry name" value="ACP-like_sf"/>
</dbReference>
<dbReference type="CDD" id="cd19543">
    <property type="entry name" value="DCL_NRPS"/>
    <property type="match status" value="1"/>
</dbReference>
<dbReference type="Pfam" id="PF00501">
    <property type="entry name" value="AMP-binding"/>
    <property type="match status" value="2"/>
</dbReference>
<dbReference type="Gene3D" id="3.30.300.30">
    <property type="match status" value="2"/>
</dbReference>
<comment type="cofactor">
    <cofactor evidence="1">
        <name>pantetheine 4'-phosphate</name>
        <dbReference type="ChEBI" id="CHEBI:47942"/>
    </cofactor>
</comment>
<dbReference type="CDD" id="cd19531">
    <property type="entry name" value="LCL_NRPS-like"/>
    <property type="match status" value="1"/>
</dbReference>
<dbReference type="FunFam" id="3.40.50.12780:FF:000012">
    <property type="entry name" value="Non-ribosomal peptide synthetase"/>
    <property type="match status" value="2"/>
</dbReference>
<gene>
    <name evidence="5" type="ORF">ECE50_029470</name>
</gene>
<dbReference type="InterPro" id="IPR000873">
    <property type="entry name" value="AMP-dep_synth/lig_dom"/>
</dbReference>
<dbReference type="Gene3D" id="1.10.1200.10">
    <property type="entry name" value="ACP-like"/>
    <property type="match status" value="1"/>
</dbReference>
<dbReference type="Pfam" id="PF00668">
    <property type="entry name" value="Condensation"/>
    <property type="match status" value="2"/>
</dbReference>
<keyword evidence="4" id="KW-0597">Phosphoprotein</keyword>
<proteinExistence type="inferred from homology"/>
<dbReference type="PANTHER" id="PTHR45527">
    <property type="entry name" value="NONRIBOSOMAL PEPTIDE SYNTHETASE"/>
    <property type="match status" value="1"/>
</dbReference>
<dbReference type="NCBIfam" id="TIGR01733">
    <property type="entry name" value="AA-adenyl-dom"/>
    <property type="match status" value="2"/>
</dbReference>
<dbReference type="Pfam" id="PF13193">
    <property type="entry name" value="AMP-binding_C"/>
    <property type="match status" value="1"/>
</dbReference>
<name>A0A433WQ17_9BACT</name>
<dbReference type="GO" id="GO:0043041">
    <property type="term" value="P:amino acid activation for nonribosomal peptide biosynthetic process"/>
    <property type="evidence" value="ECO:0007669"/>
    <property type="project" value="TreeGrafter"/>
</dbReference>
<dbReference type="InterPro" id="IPR010071">
    <property type="entry name" value="AA_adenyl_dom"/>
</dbReference>
<dbReference type="InterPro" id="IPR023213">
    <property type="entry name" value="CAT-like_dom_sf"/>
</dbReference>
<reference evidence="5" key="1">
    <citation type="submission" date="2020-05" db="EMBL/GenBank/DDBJ databases">
        <title>Chitinophaga laudate sp. nov., isolated from a tropical peat swamp.</title>
        <authorList>
            <person name="Goh C.B.S."/>
            <person name="Lee M.S."/>
            <person name="Parimannan S."/>
            <person name="Pasbakhsh P."/>
            <person name="Yule C.M."/>
            <person name="Rajandas H."/>
            <person name="Loke S."/>
            <person name="Croft L."/>
            <person name="Tan J.B.L."/>
        </authorList>
    </citation>
    <scope>NUCLEOTIDE SEQUENCE</scope>
    <source>
        <strain evidence="5">Mgbs1</strain>
    </source>
</reference>
<dbReference type="InterPro" id="IPR045851">
    <property type="entry name" value="AMP-bd_C_sf"/>
</dbReference>
<dbReference type="FunFam" id="2.30.38.10:FF:000001">
    <property type="entry name" value="Non-ribosomal peptide synthetase PvdI"/>
    <property type="match status" value="2"/>
</dbReference>
<dbReference type="PROSITE" id="PS00455">
    <property type="entry name" value="AMP_BINDING"/>
    <property type="match status" value="2"/>
</dbReference>
<dbReference type="InterPro" id="IPR025110">
    <property type="entry name" value="AMP-bd_C"/>
</dbReference>
<organism evidence="5 6">
    <name type="scientific">Chitinophaga solisilvae</name>
    <dbReference type="NCBI Taxonomy" id="1233460"/>
    <lineage>
        <taxon>Bacteria</taxon>
        <taxon>Pseudomonadati</taxon>
        <taxon>Bacteroidota</taxon>
        <taxon>Chitinophagia</taxon>
        <taxon>Chitinophagales</taxon>
        <taxon>Chitinophagaceae</taxon>
        <taxon>Chitinophaga</taxon>
    </lineage>
</organism>
<protein>
    <submittedName>
        <fullName evidence="5">Amino acid adenylation domain-containing protein</fullName>
    </submittedName>
</protein>
<dbReference type="FunFam" id="3.30.300.30:FF:000010">
    <property type="entry name" value="Enterobactin synthetase component F"/>
    <property type="match status" value="1"/>
</dbReference>
<dbReference type="PANTHER" id="PTHR45527:SF1">
    <property type="entry name" value="FATTY ACID SYNTHASE"/>
    <property type="match status" value="1"/>
</dbReference>
<evidence type="ECO:0000313" key="5">
    <source>
        <dbReference type="EMBL" id="NSL90991.1"/>
    </source>
</evidence>
<dbReference type="InterPro" id="IPR001242">
    <property type="entry name" value="Condensation_dom"/>
</dbReference>
<dbReference type="FunFam" id="3.40.50.980:FF:000002">
    <property type="entry name" value="Enterobactin synthetase component F"/>
    <property type="match status" value="1"/>
</dbReference>
<dbReference type="EMBL" id="RIAR02000001">
    <property type="protein sequence ID" value="NSL90991.1"/>
    <property type="molecule type" value="Genomic_DNA"/>
</dbReference>
<sequence length="2099" mass="233653">MLEDVYPLSPLQKGLYYHWLNDPGSQAYFSQISCTVKGNLQLPLLEESYRQLTARHAILRAFFTHTVGEEPLQVIRSNQPPVFAYADVSHDPALSLLDYRAADREKGFNLQTGAQIRLTVLKTGADQHEFIWSHHHILMDGWCLRILMKEFTELYTGLLRQRPAQLGRVYPYANYIKWLSRQDKAASLDYWRAYLSAFSQPTGIPATGLPDKGRMAGRKSQLRIEGTLRQGIRQLCHQLQVTENIFFQAVWSILLGWYNNTTDVLFGAVVSGRPPQLEGVEQMIGLFINTIPVRVNLSDAPSFTALMKALQLDFIRGTAHHHVELAEIQAAAQTGRALFDHIIVFENYPDQEPAQPSDAAATAPTDTVAFTALEAFEQTSYDCWMSVIPGAALTVKIHYNTLLYKEEQITQLLEHLQRLMTAVVEQPDIAPEKTEILSPEEKLQLLFTFNDTQAAFSDHTTLTALFETQVRSAPETTALVYEDTSLSFGALNTAANRLAHCLLQQYNIRREEVVGIRLQRSPDMIIAILGILKAGGAYLPLDPSYPQSRVDYIVNNSNCRLVIDDTWLDGYRVDTTVYPEHNPDAGGTAADLLYVIYTSGSTGNPKGCMIEHRGVINRLEWMWRKYHFSAEEVILQKTNFTFDVSVPEIFMPLCLGAKMVLCPADDVASPPRLAALIARHAVTCVHFVPSMLNEFIPFLTDNTLHRQLASVRHVMVSGEALSPQTAARWYEQMTAPLHNLYGPTEASIEVTCYDVAPGDATVLIGKPIANTGIYILDQWNRLMPAGVPGEICIGGVGLARGYMNAPELTAQKFVPHPCQAGQRIYRTGDAGRWLPGGQVEYLGRKDDQVKIRGFRIEPDEISRILEEHPEIISAVVTVYQSEHNNDKALVAYMIATAQLDTAAVKSFLSTRLPEYMIPAWYIQLDKFPLTTSGKTDRKRLPPPDMAGLGAHGRYVMPGTRTEEQLAAIWQAVLGIERIGIKDHFFSRGGHSIKAIQLLAQIQKVCKVKLALKDLFTHPVLEDQARLIAQADSNSFTAITPLPQQESYILSSSQLRIWILSQFENAGAAYVMQGRHSFGGDMDTDVLNAAFHTLIARHEILRTVFRQNDAGEVRQFVLDPAAIHFAVDIHDLRAGISDDAAAIILQRYAKEPFDLTTGPLLRILLFRNNSRQWTLHYFMHHIIGDEWSIGILIKELLHTYQAMLENIPATPAPLRIHYKDYAAWEQEQLHADKLQAHRTWWLQQFEGELPVLNMPQDRVRPPVKSYQGGVVHSSLPADTLRKIRQLNEEAGATLFMSLLAFVNIFLHRYSGQEDVVVGTVITGRDHADLEDQIGCYLKTLALRTGFSGGDTYWDLLLKARKLSLGAYEHYMYPFEDLVEELHLPRDMSRHPLIDVMLILHGKEGVAAADAAPHESMATSTSKFDLLFEFSEAADALHLTIGYNSDIYNGDTVARMAAHCCSLITEAVSRPELPVNQLAYLSAEEKHTLLHVFNDNAVEYPSDSTFVDLFLQQATRTPLAAAVKAGEEVVTYRDLHVRAARLAAHLQLSGIGEGALVPVCLERSADMIITVLGILMAGAAYVPIDPGYPPERIQYILTDCDAQMIVCSESTAQLLPAGKEIQQLIPGRETATDTYVTAHVQPAHLAYVIYTSGSTGTPKGVMVEHAGMLNHLFAKINDLHITDQSVIAYTASFTFDISVWQMLAALLKGGHTIVFPDELIYQPAALIQAVDASNTTILELVPSYLAVALDTVTEIAPKHLKILLTTGEAVSRKLLEKWFGQPGAAHIPVMNAYGPTEASDDICHHLMYNVPEQVNVPVGKPIQNTRIYVLNAASELCPVGVSGEICVTGIGVSRGYLHQPELTAAKFVEDPFGDGTWKMYRTGDLGRWLPDGTIEYAGRLDEQVKIHGYRIEPGEIEHVIKGCPLVREAAVLVADAGNGSRRLAGYIVPEGPFSKEGIIQYLKGKLPDYMIPAQLLPLEQLPLTINGKLDKKTLLQITGTIEDDIEIIAPRTPLEEQLAVIWQEVLGKEKVSVTRNFFEDGGQSLRAIQLIARINAAFQVKITVQTIFRDATIESIAGQIDFLQEQQRKKHAKEGLIQIEL</sequence>
<dbReference type="Pfam" id="PF00550">
    <property type="entry name" value="PP-binding"/>
    <property type="match status" value="2"/>
</dbReference>
<evidence type="ECO:0000256" key="1">
    <source>
        <dbReference type="ARBA" id="ARBA00001957"/>
    </source>
</evidence>